<dbReference type="KEGG" id="dmr:Deima_0077"/>
<dbReference type="InterPro" id="IPR000524">
    <property type="entry name" value="Tscrpt_reg_HTH_GntR"/>
</dbReference>
<dbReference type="InterPro" id="IPR036388">
    <property type="entry name" value="WH-like_DNA-bd_sf"/>
</dbReference>
<keyword evidence="2" id="KW-0238">DNA-binding</keyword>
<evidence type="ECO:0000256" key="2">
    <source>
        <dbReference type="ARBA" id="ARBA00023125"/>
    </source>
</evidence>
<protein>
    <submittedName>
        <fullName evidence="5">Transcriptional regulator, GntR family with UTRA sensor domain protein</fullName>
    </submittedName>
</protein>
<dbReference type="PANTHER" id="PTHR44846">
    <property type="entry name" value="MANNOSYL-D-GLYCERATE TRANSPORT/METABOLISM SYSTEM REPRESSOR MNGR-RELATED"/>
    <property type="match status" value="1"/>
</dbReference>
<dbReference type="GO" id="GO:0045892">
    <property type="term" value="P:negative regulation of DNA-templated transcription"/>
    <property type="evidence" value="ECO:0007669"/>
    <property type="project" value="TreeGrafter"/>
</dbReference>
<dbReference type="Gene3D" id="1.10.10.10">
    <property type="entry name" value="Winged helix-like DNA-binding domain superfamily/Winged helix DNA-binding domain"/>
    <property type="match status" value="1"/>
</dbReference>
<dbReference type="HOGENOM" id="CLU_063236_3_1_0"/>
<keyword evidence="1" id="KW-0805">Transcription regulation</keyword>
<evidence type="ECO:0000313" key="6">
    <source>
        <dbReference type="Proteomes" id="UP000008635"/>
    </source>
</evidence>
<evidence type="ECO:0000313" key="5">
    <source>
        <dbReference type="EMBL" id="ADV65741.1"/>
    </source>
</evidence>
<reference evidence="5 6" key="1">
    <citation type="journal article" date="2011" name="Stand. Genomic Sci.">
        <title>Complete genome sequence of Deinococcus maricopensis type strain (LB-34).</title>
        <authorList>
            <person name="Pukall R."/>
            <person name="Zeytun A."/>
            <person name="Lucas S."/>
            <person name="Lapidus A."/>
            <person name="Hammon N."/>
            <person name="Deshpande S."/>
            <person name="Nolan M."/>
            <person name="Cheng J.F."/>
            <person name="Pitluck S."/>
            <person name="Liolios K."/>
            <person name="Pagani I."/>
            <person name="Mikhailova N."/>
            <person name="Ivanova N."/>
            <person name="Mavromatis K."/>
            <person name="Pati A."/>
            <person name="Tapia R."/>
            <person name="Han C."/>
            <person name="Goodwin L."/>
            <person name="Chen A."/>
            <person name="Palaniappan K."/>
            <person name="Land M."/>
            <person name="Hauser L."/>
            <person name="Chang Y.J."/>
            <person name="Jeffries C.D."/>
            <person name="Brambilla E.M."/>
            <person name="Rohde M."/>
            <person name="Goker M."/>
            <person name="Detter J.C."/>
            <person name="Woyke T."/>
            <person name="Bristow J."/>
            <person name="Eisen J.A."/>
            <person name="Markowitz V."/>
            <person name="Hugenholtz P."/>
            <person name="Kyrpides N.C."/>
            <person name="Klenk H.P."/>
        </authorList>
    </citation>
    <scope>NUCLEOTIDE SEQUENCE [LARGE SCALE GENOMIC DNA]</scope>
    <source>
        <strain evidence="6">DSM 21211 / LMG 22137 / NRRL B-23946 / LB-34</strain>
    </source>
</reference>
<organism evidence="5 6">
    <name type="scientific">Deinococcus maricopensis (strain DSM 21211 / LMG 22137 / NRRL B-23946 / LB-34)</name>
    <dbReference type="NCBI Taxonomy" id="709986"/>
    <lineage>
        <taxon>Bacteria</taxon>
        <taxon>Thermotogati</taxon>
        <taxon>Deinococcota</taxon>
        <taxon>Deinococci</taxon>
        <taxon>Deinococcales</taxon>
        <taxon>Deinococcaceae</taxon>
        <taxon>Deinococcus</taxon>
    </lineage>
</organism>
<dbReference type="InterPro" id="IPR028978">
    <property type="entry name" value="Chorismate_lyase_/UTRA_dom_sf"/>
</dbReference>
<dbReference type="Gene3D" id="3.40.1410.10">
    <property type="entry name" value="Chorismate lyase-like"/>
    <property type="match status" value="1"/>
</dbReference>
<dbReference type="GO" id="GO:0003700">
    <property type="term" value="F:DNA-binding transcription factor activity"/>
    <property type="evidence" value="ECO:0007669"/>
    <property type="project" value="InterPro"/>
</dbReference>
<dbReference type="Proteomes" id="UP000008635">
    <property type="component" value="Chromosome"/>
</dbReference>
<dbReference type="AlphaFoldDB" id="E8U303"/>
<dbReference type="SUPFAM" id="SSF64288">
    <property type="entry name" value="Chorismate lyase-like"/>
    <property type="match status" value="1"/>
</dbReference>
<dbReference type="PROSITE" id="PS50949">
    <property type="entry name" value="HTH_GNTR"/>
    <property type="match status" value="1"/>
</dbReference>
<dbReference type="InterPro" id="IPR036390">
    <property type="entry name" value="WH_DNA-bd_sf"/>
</dbReference>
<gene>
    <name evidence="5" type="ordered locus">Deima_0077</name>
</gene>
<evidence type="ECO:0000256" key="1">
    <source>
        <dbReference type="ARBA" id="ARBA00023015"/>
    </source>
</evidence>
<dbReference type="EMBL" id="CP002454">
    <property type="protein sequence ID" value="ADV65741.1"/>
    <property type="molecule type" value="Genomic_DNA"/>
</dbReference>
<reference evidence="6" key="2">
    <citation type="submission" date="2011-01" db="EMBL/GenBank/DDBJ databases">
        <title>The complete genome of Deinococcus maricopensis DSM 21211.</title>
        <authorList>
            <consortium name="US DOE Joint Genome Institute (JGI-PGF)"/>
            <person name="Lucas S."/>
            <person name="Copeland A."/>
            <person name="Lapidus A."/>
            <person name="Goodwin L."/>
            <person name="Pitluck S."/>
            <person name="Kyrpides N."/>
            <person name="Mavromatis K."/>
            <person name="Pagani I."/>
            <person name="Ivanova N."/>
            <person name="Ovchinnikova G."/>
            <person name="Zeytun A."/>
            <person name="Detter J.C."/>
            <person name="Han C."/>
            <person name="Land M."/>
            <person name="Hauser L."/>
            <person name="Markowitz V."/>
            <person name="Cheng J.-F."/>
            <person name="Hugenholtz P."/>
            <person name="Woyke T."/>
            <person name="Wu D."/>
            <person name="Pukall R."/>
            <person name="Gehrich-Schroeter G."/>
            <person name="Brambilla E."/>
            <person name="Klenk H.-P."/>
            <person name="Eisen J.A."/>
        </authorList>
    </citation>
    <scope>NUCLEOTIDE SEQUENCE [LARGE SCALE GENOMIC DNA]</scope>
    <source>
        <strain evidence="6">DSM 21211 / LMG 22137 / NRRL B-23946 / LB-34</strain>
    </source>
</reference>
<evidence type="ECO:0000256" key="3">
    <source>
        <dbReference type="ARBA" id="ARBA00023163"/>
    </source>
</evidence>
<dbReference type="SMART" id="SM00866">
    <property type="entry name" value="UTRA"/>
    <property type="match status" value="1"/>
</dbReference>
<dbReference type="FunFam" id="1.10.10.10:FF:000079">
    <property type="entry name" value="GntR family transcriptional regulator"/>
    <property type="match status" value="1"/>
</dbReference>
<proteinExistence type="predicted"/>
<dbReference type="eggNOG" id="COG2188">
    <property type="taxonomic scope" value="Bacteria"/>
</dbReference>
<dbReference type="Pfam" id="PF00392">
    <property type="entry name" value="GntR"/>
    <property type="match status" value="1"/>
</dbReference>
<accession>E8U303</accession>
<dbReference type="CDD" id="cd07377">
    <property type="entry name" value="WHTH_GntR"/>
    <property type="match status" value="1"/>
</dbReference>
<dbReference type="SUPFAM" id="SSF46785">
    <property type="entry name" value="Winged helix' DNA-binding domain"/>
    <property type="match status" value="1"/>
</dbReference>
<dbReference type="InterPro" id="IPR011663">
    <property type="entry name" value="UTRA"/>
</dbReference>
<name>E8U303_DEIML</name>
<feature type="domain" description="HTH gntR-type" evidence="4">
    <location>
        <begin position="16"/>
        <end position="84"/>
    </location>
</feature>
<dbReference type="InterPro" id="IPR050679">
    <property type="entry name" value="Bact_HTH_transcr_reg"/>
</dbReference>
<evidence type="ECO:0000259" key="4">
    <source>
        <dbReference type="PROSITE" id="PS50949"/>
    </source>
</evidence>
<dbReference type="PRINTS" id="PR00035">
    <property type="entry name" value="HTHGNTR"/>
</dbReference>
<dbReference type="SMART" id="SM00345">
    <property type="entry name" value="HTH_GNTR"/>
    <property type="match status" value="1"/>
</dbReference>
<sequence>MLGGMTRPDDRPTPTLPRYLQVQQMLQDIIEGAEYAPGDKVPSERELAEQLGVSRMTVRKAMDNLVRMGWLERDSTAGTRVSAPRVNRVLNDPQLHSITQMVAATGGQAGGRLLEFQVAPASSKVSEVLRVPLGSPVVVLRRLRLVNDVPFCLETSHLPAERVPGLAAEDLAGNQSLYGVLHARYGIDAGEGESTISVSSATAAEAGVLGLAQGEAVLLYRTVVRDRAGAPFEYLKSVNHPRLVAFRVRSLG</sequence>
<dbReference type="Pfam" id="PF07702">
    <property type="entry name" value="UTRA"/>
    <property type="match status" value="1"/>
</dbReference>
<dbReference type="GO" id="GO:0003677">
    <property type="term" value="F:DNA binding"/>
    <property type="evidence" value="ECO:0007669"/>
    <property type="project" value="UniProtKB-KW"/>
</dbReference>
<dbReference type="PANTHER" id="PTHR44846:SF1">
    <property type="entry name" value="MANNOSYL-D-GLYCERATE TRANSPORT_METABOLISM SYSTEM REPRESSOR MNGR-RELATED"/>
    <property type="match status" value="1"/>
</dbReference>
<keyword evidence="3" id="KW-0804">Transcription</keyword>
<keyword evidence="6" id="KW-1185">Reference proteome</keyword>
<dbReference type="STRING" id="709986.Deima_0077"/>